<dbReference type="Proteomes" id="UP000510888">
    <property type="component" value="Chromosome 1"/>
</dbReference>
<evidence type="ECO:0000313" key="1">
    <source>
        <dbReference type="EMBL" id="BCF88558.1"/>
    </source>
</evidence>
<dbReference type="AlphaFoldDB" id="A0A7I8BJF5"/>
<gene>
    <name evidence="1" type="ORF">PPGU16_16250</name>
</gene>
<keyword evidence="2" id="KW-1185">Reference proteome</keyword>
<proteinExistence type="predicted"/>
<sequence>MREAQKHPVDFAGHFVMASWGCGAGCVMAAAIDAPTGAVTMLPFTVSDWPLDVTEPLSYRKDSSLLVIRGSRSEKGNGTYYYDFGGKAFRLLKAIEE</sequence>
<dbReference type="KEGG" id="plad:PPGU16_16250"/>
<name>A0A7I8BJF5_9BURK</name>
<organism evidence="1 2">
    <name type="scientific">Paraburkholderia largidicola</name>
    <dbReference type="NCBI Taxonomy" id="3014751"/>
    <lineage>
        <taxon>Bacteria</taxon>
        <taxon>Pseudomonadati</taxon>
        <taxon>Pseudomonadota</taxon>
        <taxon>Betaproteobacteria</taxon>
        <taxon>Burkholderiales</taxon>
        <taxon>Burkholderiaceae</taxon>
        <taxon>Paraburkholderia</taxon>
    </lineage>
</organism>
<accession>A0A7I8BJF5</accession>
<dbReference type="EMBL" id="AP023174">
    <property type="protein sequence ID" value="BCF88558.1"/>
    <property type="molecule type" value="Genomic_DNA"/>
</dbReference>
<protein>
    <submittedName>
        <fullName evidence="1">Uncharacterized protein</fullName>
    </submittedName>
</protein>
<reference evidence="1 2" key="1">
    <citation type="journal article" date="2020" name="Genes (Basel)">
        <title>Genomic Comparison of Insect Gut Symbionts from Divergent Burkholderia Subclades.</title>
        <authorList>
            <person name="Takeshita K."/>
            <person name="Kikuchi Y."/>
        </authorList>
    </citation>
    <scope>NUCLEOTIDE SEQUENCE [LARGE SCALE GENOMIC DNA]</scope>
    <source>
        <strain evidence="1 2">PGU16</strain>
    </source>
</reference>
<evidence type="ECO:0000313" key="2">
    <source>
        <dbReference type="Proteomes" id="UP000510888"/>
    </source>
</evidence>